<dbReference type="InterPro" id="IPR011089">
    <property type="entry name" value="GmrSD_C"/>
</dbReference>
<evidence type="ECO:0000313" key="4">
    <source>
        <dbReference type="Proteomes" id="UP000636661"/>
    </source>
</evidence>
<comment type="caution">
    <text evidence="3">The sequence shown here is derived from an EMBL/GenBank/DDBJ whole genome shotgun (WGS) entry which is preliminary data.</text>
</comment>
<proteinExistence type="predicted"/>
<dbReference type="Proteomes" id="UP000636661">
    <property type="component" value="Unassembled WGS sequence"/>
</dbReference>
<reference evidence="3" key="2">
    <citation type="submission" date="2020-09" db="EMBL/GenBank/DDBJ databases">
        <authorList>
            <person name="Sun Q."/>
            <person name="Ohkuma M."/>
        </authorList>
    </citation>
    <scope>NUCLEOTIDE SEQUENCE</scope>
    <source>
        <strain evidence="3">JCM 4391</strain>
    </source>
</reference>
<dbReference type="EMBL" id="BMTP01000019">
    <property type="protein sequence ID" value="GGU61413.1"/>
    <property type="molecule type" value="Genomic_DNA"/>
</dbReference>
<feature type="signal peptide" evidence="1">
    <location>
        <begin position="1"/>
        <end position="17"/>
    </location>
</feature>
<evidence type="ECO:0000259" key="2">
    <source>
        <dbReference type="Pfam" id="PF07510"/>
    </source>
</evidence>
<feature type="chain" id="PRO_5037044309" description="GmrSD restriction endonucleases C-terminal domain-containing protein" evidence="1">
    <location>
        <begin position="18"/>
        <end position="248"/>
    </location>
</feature>
<gene>
    <name evidence="3" type="ORF">GCM10010274_57870</name>
</gene>
<keyword evidence="1" id="KW-0732">Signal</keyword>
<dbReference type="Pfam" id="PF07510">
    <property type="entry name" value="GmrSD_C"/>
    <property type="match status" value="1"/>
</dbReference>
<accession>A0A918I3N5</accession>
<feature type="domain" description="GmrSD restriction endonucleases C-terminal" evidence="2">
    <location>
        <begin position="132"/>
        <end position="231"/>
    </location>
</feature>
<dbReference type="PANTHER" id="PTHR24094:SF15">
    <property type="entry name" value="AMP-DEPENDENT SYNTHETASE_LIGASE DOMAIN-CONTAINING PROTEIN-RELATED"/>
    <property type="match status" value="1"/>
</dbReference>
<sequence>MAALTVLPLTTVPAAAAAPAPAPRAAAAAPAPAPRAAAAAPAPAPRAAAAAPAPAPRAAVAVPLGQAIASLPRAAESRDGYTRSSFKHWVDADRDGCNTRAEVLIAEAIEPPTIGARCALTGGVWWSMYDEQRVTAASGLDVDHMVPLAEAWDSGASGWTATRRQAYANDLDAERSLIAVTAKTNRSKADQDPAEWMPPATAQHCAYVADWTATKARWQLTVDDAERQVLVTEAARCPGVTVAYEPVP</sequence>
<organism evidence="3 4">
    <name type="scientific">Streptomyces lavendofoliae</name>
    <dbReference type="NCBI Taxonomy" id="67314"/>
    <lineage>
        <taxon>Bacteria</taxon>
        <taxon>Bacillati</taxon>
        <taxon>Actinomycetota</taxon>
        <taxon>Actinomycetes</taxon>
        <taxon>Kitasatosporales</taxon>
        <taxon>Streptomycetaceae</taxon>
        <taxon>Streptomyces</taxon>
    </lineage>
</organism>
<evidence type="ECO:0000256" key="1">
    <source>
        <dbReference type="SAM" id="SignalP"/>
    </source>
</evidence>
<dbReference type="PANTHER" id="PTHR24094">
    <property type="entry name" value="SECRETED PROTEIN"/>
    <property type="match status" value="1"/>
</dbReference>
<dbReference type="AlphaFoldDB" id="A0A918I3N5"/>
<protein>
    <recommendedName>
        <fullName evidence="2">GmrSD restriction endonucleases C-terminal domain-containing protein</fullName>
    </recommendedName>
</protein>
<name>A0A918I3N5_9ACTN</name>
<reference evidence="3" key="1">
    <citation type="journal article" date="2014" name="Int. J. Syst. Evol. Microbiol.">
        <title>Complete genome sequence of Corynebacterium casei LMG S-19264T (=DSM 44701T), isolated from a smear-ripened cheese.</title>
        <authorList>
            <consortium name="US DOE Joint Genome Institute (JGI-PGF)"/>
            <person name="Walter F."/>
            <person name="Albersmeier A."/>
            <person name="Kalinowski J."/>
            <person name="Ruckert C."/>
        </authorList>
    </citation>
    <scope>NUCLEOTIDE SEQUENCE</scope>
    <source>
        <strain evidence="3">JCM 4391</strain>
    </source>
</reference>
<keyword evidence="4" id="KW-1185">Reference proteome</keyword>
<evidence type="ECO:0000313" key="3">
    <source>
        <dbReference type="EMBL" id="GGU61413.1"/>
    </source>
</evidence>